<keyword evidence="3" id="KW-1185">Reference proteome</keyword>
<sequence length="49" mass="5715">MISVSLVLLLLFGVRCFDSAGQLVNCFFQELSRKRIEYYSSDLRIELQI</sequence>
<evidence type="ECO:0000313" key="3">
    <source>
        <dbReference type="Proteomes" id="UP000008068"/>
    </source>
</evidence>
<feature type="signal peptide" evidence="1">
    <location>
        <begin position="1"/>
        <end position="16"/>
    </location>
</feature>
<keyword evidence="1" id="KW-0732">Signal</keyword>
<evidence type="ECO:0000256" key="1">
    <source>
        <dbReference type="SAM" id="SignalP"/>
    </source>
</evidence>
<dbReference type="Proteomes" id="UP000008068">
    <property type="component" value="Unassembled WGS sequence"/>
</dbReference>
<reference evidence="3" key="1">
    <citation type="submission" date="2011-07" db="EMBL/GenBank/DDBJ databases">
        <authorList>
            <consortium name="Caenorhabditis brenneri Sequencing and Analysis Consortium"/>
            <person name="Wilson R.K."/>
        </authorList>
    </citation>
    <scope>NUCLEOTIDE SEQUENCE [LARGE SCALE GENOMIC DNA]</scope>
    <source>
        <strain evidence="3">PB2801</strain>
    </source>
</reference>
<proteinExistence type="predicted"/>
<dbReference type="AlphaFoldDB" id="G0NWZ2"/>
<feature type="chain" id="PRO_5003406572" evidence="1">
    <location>
        <begin position="17"/>
        <end position="49"/>
    </location>
</feature>
<dbReference type="InParanoid" id="G0NWZ2"/>
<organism evidence="3">
    <name type="scientific">Caenorhabditis brenneri</name>
    <name type="common">Nematode worm</name>
    <dbReference type="NCBI Taxonomy" id="135651"/>
    <lineage>
        <taxon>Eukaryota</taxon>
        <taxon>Metazoa</taxon>
        <taxon>Ecdysozoa</taxon>
        <taxon>Nematoda</taxon>
        <taxon>Chromadorea</taxon>
        <taxon>Rhabditida</taxon>
        <taxon>Rhabditina</taxon>
        <taxon>Rhabditomorpha</taxon>
        <taxon>Rhabditoidea</taxon>
        <taxon>Rhabditidae</taxon>
        <taxon>Peloderinae</taxon>
        <taxon>Caenorhabditis</taxon>
    </lineage>
</organism>
<protein>
    <submittedName>
        <fullName evidence="2">Uncharacterized protein</fullName>
    </submittedName>
</protein>
<name>G0NWZ2_CAEBE</name>
<dbReference type="HOGENOM" id="CLU_3144221_0_0_1"/>
<accession>G0NWZ2</accession>
<dbReference type="EMBL" id="GL379967">
    <property type="protein sequence ID" value="EGT39320.1"/>
    <property type="molecule type" value="Genomic_DNA"/>
</dbReference>
<gene>
    <name evidence="2" type="ORF">CAEBREN_31950</name>
</gene>
<evidence type="ECO:0000313" key="2">
    <source>
        <dbReference type="EMBL" id="EGT39320.1"/>
    </source>
</evidence>